<dbReference type="Proteomes" id="UP000036959">
    <property type="component" value="Unassembled WGS sequence"/>
</dbReference>
<dbReference type="InterPro" id="IPR016039">
    <property type="entry name" value="Thiolase-like"/>
</dbReference>
<dbReference type="InterPro" id="IPR020616">
    <property type="entry name" value="Thiolase_N"/>
</dbReference>
<reference evidence="10" key="1">
    <citation type="submission" date="2015-06" db="EMBL/GenBank/DDBJ databases">
        <title>Comparative genomics of Burkholderia leaf nodule symbionts.</title>
        <authorList>
            <person name="Carlier A."/>
            <person name="Eberl L."/>
            <person name="Pinto-Carbo M."/>
        </authorList>
    </citation>
    <scope>NUCLEOTIDE SEQUENCE [LARGE SCALE GENOMIC DNA]</scope>
    <source>
        <strain evidence="10">UZHbot4</strain>
    </source>
</reference>
<evidence type="ECO:0000259" key="7">
    <source>
        <dbReference type="Pfam" id="PF00108"/>
    </source>
</evidence>
<keyword evidence="3 9" id="KW-0808">Transferase</keyword>
<dbReference type="EMBL" id="LFJJ01000115">
    <property type="protein sequence ID" value="KND59601.1"/>
    <property type="molecule type" value="Genomic_DNA"/>
</dbReference>
<dbReference type="PANTHER" id="PTHR42870:SF1">
    <property type="entry name" value="NON-SPECIFIC LIPID-TRANSFER PROTEIN-LIKE 2"/>
    <property type="match status" value="1"/>
</dbReference>
<dbReference type="GO" id="GO:0008289">
    <property type="term" value="F:lipid binding"/>
    <property type="evidence" value="ECO:0007669"/>
    <property type="project" value="UniProtKB-KW"/>
</dbReference>
<keyword evidence="9" id="KW-0012">Acyltransferase</keyword>
<sequence>MKQPIYIAGVAMTPFGRYDGWMQDLAQRAVADALVDANVEQGDVQAYYTANVFGGMVLGQVLLRDMGATGPAVYNVENACASGATGVHLAIHALEAGRYDTVVVLGSEQLTALGGGALPLQRNDYMTELYVRAGLTLPAIYAMRATRYLHEFGVKPEVLAEVAVKNRRHGKLNPYAQTKTETTVDEVMSSRMVFDPLTLLQCCPSAVDDAAALVLTIKRPMKRTRPVRVLASVVQSGRQESGTENILAAEITARAARLAYREAGVTPSDLSMVELHDAFTIAELIYYNALGLCARGEAHDLLRSGATRLGGRVPVNPSGGLLAKGHPLGATGVAQMVEAAWQLEGRAGDRQIKNATLALTQCTGGGIAGVDHAASAVHILGH</sequence>
<evidence type="ECO:0000313" key="10">
    <source>
        <dbReference type="Proteomes" id="UP000036959"/>
    </source>
</evidence>
<dbReference type="Pfam" id="PF00108">
    <property type="entry name" value="Thiolase_N"/>
    <property type="match status" value="1"/>
</dbReference>
<keyword evidence="2" id="KW-0813">Transport</keyword>
<dbReference type="Gene3D" id="3.40.47.10">
    <property type="match status" value="1"/>
</dbReference>
<comment type="caution">
    <text evidence="9">The sequence shown here is derived from an EMBL/GenBank/DDBJ whole genome shotgun (WGS) entry which is preliminary data.</text>
</comment>
<dbReference type="GO" id="GO:0003988">
    <property type="term" value="F:acetyl-CoA C-acyltransferase activity"/>
    <property type="evidence" value="ECO:0007669"/>
    <property type="project" value="UniProtKB-ARBA"/>
</dbReference>
<evidence type="ECO:0000256" key="6">
    <source>
        <dbReference type="ARBA" id="ARBA00032316"/>
    </source>
</evidence>
<dbReference type="InterPro" id="IPR002155">
    <property type="entry name" value="Thiolase"/>
</dbReference>
<evidence type="ECO:0000256" key="3">
    <source>
        <dbReference type="ARBA" id="ARBA00022679"/>
    </source>
</evidence>
<proteinExistence type="predicted"/>
<dbReference type="InterPro" id="IPR055140">
    <property type="entry name" value="Thiolase_C_2"/>
</dbReference>
<keyword evidence="5" id="KW-0446">Lipid-binding</keyword>
<dbReference type="PIRSF" id="PIRSF000429">
    <property type="entry name" value="Ac-CoA_Ac_transf"/>
    <property type="match status" value="1"/>
</dbReference>
<gene>
    <name evidence="9" type="ORF">BVER_01226c</name>
</gene>
<feature type="domain" description="Thiolase N-terminal" evidence="7">
    <location>
        <begin position="5"/>
        <end position="200"/>
    </location>
</feature>
<keyword evidence="10" id="KW-1185">Reference proteome</keyword>
<dbReference type="GO" id="GO:0006869">
    <property type="term" value="P:lipid transport"/>
    <property type="evidence" value="ECO:0007669"/>
    <property type="project" value="UniProtKB-KW"/>
</dbReference>
<dbReference type="PROSITE" id="PS00737">
    <property type="entry name" value="THIOLASE_2"/>
    <property type="match status" value="1"/>
</dbReference>
<dbReference type="EC" id="2.3.1.176" evidence="1"/>
<name>A0A0L0MBG3_9BURK</name>
<dbReference type="CDD" id="cd00829">
    <property type="entry name" value="SCP-x_thiolase"/>
    <property type="match status" value="1"/>
</dbReference>
<dbReference type="OrthoDB" id="9785768at2"/>
<dbReference type="Pfam" id="PF22691">
    <property type="entry name" value="Thiolase_C_1"/>
    <property type="match status" value="1"/>
</dbReference>
<evidence type="ECO:0000256" key="5">
    <source>
        <dbReference type="ARBA" id="ARBA00023121"/>
    </source>
</evidence>
<evidence type="ECO:0000313" key="9">
    <source>
        <dbReference type="EMBL" id="KND59601.1"/>
    </source>
</evidence>
<evidence type="ECO:0000259" key="8">
    <source>
        <dbReference type="Pfam" id="PF22691"/>
    </source>
</evidence>
<dbReference type="SUPFAM" id="SSF53901">
    <property type="entry name" value="Thiolase-like"/>
    <property type="match status" value="1"/>
</dbReference>
<dbReference type="InterPro" id="IPR020613">
    <property type="entry name" value="Thiolase_CS"/>
</dbReference>
<evidence type="ECO:0000256" key="4">
    <source>
        <dbReference type="ARBA" id="ARBA00023055"/>
    </source>
</evidence>
<dbReference type="PANTHER" id="PTHR42870">
    <property type="entry name" value="ACETYL-COA C-ACETYLTRANSFERASE"/>
    <property type="match status" value="1"/>
</dbReference>
<dbReference type="PATRIC" id="fig|242163.4.peg.730"/>
<keyword evidence="4" id="KW-0445">Lipid transport</keyword>
<evidence type="ECO:0000256" key="2">
    <source>
        <dbReference type="ARBA" id="ARBA00022448"/>
    </source>
</evidence>
<organism evidence="9 10">
    <name type="scientific">Candidatus Burkholderia verschuerenii</name>
    <dbReference type="NCBI Taxonomy" id="242163"/>
    <lineage>
        <taxon>Bacteria</taxon>
        <taxon>Pseudomonadati</taxon>
        <taxon>Pseudomonadota</taxon>
        <taxon>Betaproteobacteria</taxon>
        <taxon>Burkholderiales</taxon>
        <taxon>Burkholderiaceae</taxon>
        <taxon>Burkholderia</taxon>
    </lineage>
</organism>
<feature type="domain" description="Thiolase C-terminal" evidence="8">
    <location>
        <begin position="244"/>
        <end position="368"/>
    </location>
</feature>
<accession>A0A0L0MBG3</accession>
<dbReference type="RefSeq" id="WP_050454540.1">
    <property type="nucleotide sequence ID" value="NZ_LFJJ01000115.1"/>
</dbReference>
<evidence type="ECO:0000256" key="1">
    <source>
        <dbReference type="ARBA" id="ARBA00012352"/>
    </source>
</evidence>
<dbReference type="AlphaFoldDB" id="A0A0L0MBG3"/>
<protein>
    <recommendedName>
        <fullName evidence="1">propanoyl-CoA C-acyltransferase</fullName>
        <ecNumber evidence="1">2.3.1.176</ecNumber>
    </recommendedName>
    <alternativeName>
        <fullName evidence="6">Propanoyl-CoA C-acyltransferase</fullName>
    </alternativeName>
</protein>